<dbReference type="CDD" id="cd00093">
    <property type="entry name" value="HTH_XRE"/>
    <property type="match status" value="1"/>
</dbReference>
<dbReference type="GO" id="GO:0003677">
    <property type="term" value="F:DNA binding"/>
    <property type="evidence" value="ECO:0007669"/>
    <property type="project" value="UniProtKB-KW"/>
</dbReference>
<keyword evidence="3" id="KW-1185">Reference proteome</keyword>
<dbReference type="EMBL" id="VDLX02000009">
    <property type="protein sequence ID" value="KAB8192873.1"/>
    <property type="molecule type" value="Genomic_DNA"/>
</dbReference>
<dbReference type="PANTHER" id="PTHR46797">
    <property type="entry name" value="HTH-TYPE TRANSCRIPTIONAL REGULATOR"/>
    <property type="match status" value="1"/>
</dbReference>
<dbReference type="Gene3D" id="1.25.40.10">
    <property type="entry name" value="Tetratricopeptide repeat domain"/>
    <property type="match status" value="2"/>
</dbReference>
<dbReference type="Pfam" id="PF01381">
    <property type="entry name" value="HTH_3"/>
    <property type="match status" value="1"/>
</dbReference>
<evidence type="ECO:0000313" key="3">
    <source>
        <dbReference type="Proteomes" id="UP000312512"/>
    </source>
</evidence>
<keyword evidence="1" id="KW-0238">DNA-binding</keyword>
<protein>
    <submittedName>
        <fullName evidence="2">Helix-turn-helix domain-containing protein</fullName>
    </submittedName>
</protein>
<evidence type="ECO:0000313" key="2">
    <source>
        <dbReference type="EMBL" id="KAB8192873.1"/>
    </source>
</evidence>
<dbReference type="InterPro" id="IPR010982">
    <property type="entry name" value="Lambda_DNA-bd_dom_sf"/>
</dbReference>
<dbReference type="OrthoDB" id="3675359at2"/>
<dbReference type="InterPro" id="IPR050807">
    <property type="entry name" value="TransReg_Diox_bact_type"/>
</dbReference>
<dbReference type="Proteomes" id="UP000312512">
    <property type="component" value="Unassembled WGS sequence"/>
</dbReference>
<accession>A0A5P9Z6P2</accession>
<dbReference type="SMART" id="SM00530">
    <property type="entry name" value="HTH_XRE"/>
    <property type="match status" value="1"/>
</dbReference>
<reference evidence="2 3" key="1">
    <citation type="submission" date="2019-10" db="EMBL/GenBank/DDBJ databases">
        <title>Nonomuraea sp. nov., isolated from Phyllanthus amarus.</title>
        <authorList>
            <person name="Klykleung N."/>
            <person name="Tanasupawat S."/>
        </authorList>
    </citation>
    <scope>NUCLEOTIDE SEQUENCE [LARGE SCALE GENOMIC DNA]</scope>
    <source>
        <strain evidence="2 3">PA1-10</strain>
    </source>
</reference>
<accession>A0A5C4WBF8</accession>
<dbReference type="PANTHER" id="PTHR46797:SF1">
    <property type="entry name" value="METHYLPHOSPHONATE SYNTHASE"/>
    <property type="match status" value="1"/>
</dbReference>
<dbReference type="GO" id="GO:0005829">
    <property type="term" value="C:cytosol"/>
    <property type="evidence" value="ECO:0007669"/>
    <property type="project" value="TreeGrafter"/>
</dbReference>
<dbReference type="SUPFAM" id="SSF48452">
    <property type="entry name" value="TPR-like"/>
    <property type="match status" value="1"/>
</dbReference>
<proteinExistence type="predicted"/>
<dbReference type="SUPFAM" id="SSF47413">
    <property type="entry name" value="lambda repressor-like DNA-binding domains"/>
    <property type="match status" value="1"/>
</dbReference>
<evidence type="ECO:0000256" key="1">
    <source>
        <dbReference type="ARBA" id="ARBA00023125"/>
    </source>
</evidence>
<organism evidence="2 3">
    <name type="scientific">Nonomuraea phyllanthi</name>
    <dbReference type="NCBI Taxonomy" id="2219224"/>
    <lineage>
        <taxon>Bacteria</taxon>
        <taxon>Bacillati</taxon>
        <taxon>Actinomycetota</taxon>
        <taxon>Actinomycetes</taxon>
        <taxon>Streptosporangiales</taxon>
        <taxon>Streptosporangiaceae</taxon>
        <taxon>Nonomuraea</taxon>
    </lineage>
</organism>
<gene>
    <name evidence="2" type="ORF">FH608_024410</name>
</gene>
<dbReference type="Gene3D" id="1.10.260.40">
    <property type="entry name" value="lambda repressor-like DNA-binding domains"/>
    <property type="match status" value="1"/>
</dbReference>
<dbReference type="PROSITE" id="PS50943">
    <property type="entry name" value="HTH_CROC1"/>
    <property type="match status" value="1"/>
</dbReference>
<dbReference type="InterPro" id="IPR011990">
    <property type="entry name" value="TPR-like_helical_dom_sf"/>
</dbReference>
<name>A0A5C4WBF8_9ACTN</name>
<dbReference type="InterPro" id="IPR001387">
    <property type="entry name" value="Cro/C1-type_HTH"/>
</dbReference>
<dbReference type="GO" id="GO:0003700">
    <property type="term" value="F:DNA-binding transcription factor activity"/>
    <property type="evidence" value="ECO:0007669"/>
    <property type="project" value="TreeGrafter"/>
</dbReference>
<sequence>MVGLRIKTVRRQRGLSQAQLAHPELSDSYVSLIESGKRTPTPAVLELLAQKLDCSLSYLVNGVTAEQMEDIELALGYARLALENGEVSEARTRFAELLTDNNLTGLTKLRQDTEFGLALATEAIGELDEAISLLTRLRTEETTPERAVELAIALCRVYRDSERLTEAVQVGEQILGGSSRPTWTDLHVELGATLLSAYLWRGDMLRASQFAAELLNAADLLGTPRSIVAANWNAALVAQSTGHGAEALGFAERALAVQAETGHSRNIARMRTAFGSLILRVRPDQARAARDALSRAAEELAQTSASAVDMARCRIELARAEIVLGSPAEALDHVRAGQQALPDNARALGAEADLLISRGHGALGDFTQAGVHARAVRDRLAPLPDSGRVAGTWYAAAETMEMLGETDDAVAAYQRALACAGL</sequence>
<dbReference type="AlphaFoldDB" id="A0A5C4WBF8"/>
<comment type="caution">
    <text evidence="2">The sequence shown here is derived from an EMBL/GenBank/DDBJ whole genome shotgun (WGS) entry which is preliminary data.</text>
</comment>